<comment type="caution">
    <text evidence="2">The sequence shown here is derived from an EMBL/GenBank/DDBJ whole genome shotgun (WGS) entry which is preliminary data.</text>
</comment>
<dbReference type="OrthoDB" id="6288317at2"/>
<dbReference type="AlphaFoldDB" id="A0A2S7WT41"/>
<organism evidence="2 3">
    <name type="scientific">Polaribacter porphyrae</name>
    <dbReference type="NCBI Taxonomy" id="1137780"/>
    <lineage>
        <taxon>Bacteria</taxon>
        <taxon>Pseudomonadati</taxon>
        <taxon>Bacteroidota</taxon>
        <taxon>Flavobacteriia</taxon>
        <taxon>Flavobacteriales</taxon>
        <taxon>Flavobacteriaceae</taxon>
    </lineage>
</organism>
<sequence>MQVLTKKEWAPYISNYLSLGWKEDNYEITSIEYSSEKIISYISLSSYFLPKTGVYHFSIPLAFNIIAQLGIIHGCLDNNIKKKSKEIYLREIQLKCKHIISSTKDIKIEIKVTVKRSVKNGFFYIGNISIGNNSFSGEAKYILPIE</sequence>
<dbReference type="EMBL" id="MSCN01000001">
    <property type="protein sequence ID" value="PQJ80626.1"/>
    <property type="molecule type" value="Genomic_DNA"/>
</dbReference>
<dbReference type="Proteomes" id="UP000238882">
    <property type="component" value="Unassembled WGS sequence"/>
</dbReference>
<protein>
    <submittedName>
        <fullName evidence="2">Uncharacterized protein</fullName>
    </submittedName>
</protein>
<accession>A0A2S7WT41</accession>
<keyword evidence="1" id="KW-0812">Transmembrane</keyword>
<keyword evidence="1" id="KW-1133">Transmembrane helix</keyword>
<evidence type="ECO:0000256" key="1">
    <source>
        <dbReference type="SAM" id="Phobius"/>
    </source>
</evidence>
<proteinExistence type="predicted"/>
<gene>
    <name evidence="2" type="ORF">BTO18_16225</name>
</gene>
<keyword evidence="3" id="KW-1185">Reference proteome</keyword>
<name>A0A2S7WT41_9FLAO</name>
<feature type="transmembrane region" description="Helical" evidence="1">
    <location>
        <begin position="54"/>
        <end position="76"/>
    </location>
</feature>
<dbReference type="RefSeq" id="WP_105017227.1">
    <property type="nucleotide sequence ID" value="NZ_MSCN01000001.1"/>
</dbReference>
<reference evidence="2 3" key="1">
    <citation type="submission" date="2016-12" db="EMBL/GenBank/DDBJ databases">
        <title>Trade-off between light-utilization and light-protection in marine flavobacteria.</title>
        <authorList>
            <person name="Kumagai Y."/>
            <person name="Yoshizawa S."/>
            <person name="Kogure K."/>
            <person name="Iwasaki W."/>
        </authorList>
    </citation>
    <scope>NUCLEOTIDE SEQUENCE [LARGE SCALE GENOMIC DNA]</scope>
    <source>
        <strain evidence="2 3">NBRC 108759</strain>
    </source>
</reference>
<keyword evidence="1" id="KW-0472">Membrane</keyword>
<evidence type="ECO:0000313" key="3">
    <source>
        <dbReference type="Proteomes" id="UP000238882"/>
    </source>
</evidence>
<evidence type="ECO:0000313" key="2">
    <source>
        <dbReference type="EMBL" id="PQJ80626.1"/>
    </source>
</evidence>